<keyword evidence="1" id="KW-0732">Signal</keyword>
<feature type="signal peptide" evidence="1">
    <location>
        <begin position="1"/>
        <end position="26"/>
    </location>
</feature>
<evidence type="ECO:0008006" key="4">
    <source>
        <dbReference type="Google" id="ProtNLM"/>
    </source>
</evidence>
<protein>
    <recommendedName>
        <fullName evidence="4">Outer membrane protein beta-barrel domain-containing protein</fullName>
    </recommendedName>
</protein>
<sequence>MKVSSSGAVLFLALLFFQLSSHPASAQGSFGSDEPTSLRASVNFVWLSDFDSQGLSFSNRLHHYLGERFGAGLTLGLLSSSRFDKVKDIYTIKSTYYMWGVEGTFDVLKNETVAFRLGAGPAARHRSEISTEDEVGGTKDGSVSHIRTADVGVTAFIENDFGIFRNGMAGGRVEYMYYTKGTPVLSVGLHVGYSF</sequence>
<evidence type="ECO:0000313" key="3">
    <source>
        <dbReference type="Proteomes" id="UP001500552"/>
    </source>
</evidence>
<dbReference type="EMBL" id="BAABHC010000005">
    <property type="protein sequence ID" value="GAA4428789.1"/>
    <property type="molecule type" value="Genomic_DNA"/>
</dbReference>
<reference evidence="3" key="1">
    <citation type="journal article" date="2019" name="Int. J. Syst. Evol. Microbiol.">
        <title>The Global Catalogue of Microorganisms (GCM) 10K type strain sequencing project: providing services to taxonomists for standard genome sequencing and annotation.</title>
        <authorList>
            <consortium name="The Broad Institute Genomics Platform"/>
            <consortium name="The Broad Institute Genome Sequencing Center for Infectious Disease"/>
            <person name="Wu L."/>
            <person name="Ma J."/>
        </authorList>
    </citation>
    <scope>NUCLEOTIDE SEQUENCE [LARGE SCALE GENOMIC DNA]</scope>
    <source>
        <strain evidence="3">JCM 17926</strain>
    </source>
</reference>
<dbReference type="Proteomes" id="UP001500552">
    <property type="component" value="Unassembled WGS sequence"/>
</dbReference>
<keyword evidence="3" id="KW-1185">Reference proteome</keyword>
<name>A0ABP8LHA8_9BACT</name>
<evidence type="ECO:0000256" key="1">
    <source>
        <dbReference type="SAM" id="SignalP"/>
    </source>
</evidence>
<feature type="chain" id="PRO_5046848125" description="Outer membrane protein beta-barrel domain-containing protein" evidence="1">
    <location>
        <begin position="27"/>
        <end position="195"/>
    </location>
</feature>
<accession>A0ABP8LHA8</accession>
<proteinExistence type="predicted"/>
<gene>
    <name evidence="2" type="ORF">GCM10023188_13410</name>
</gene>
<comment type="caution">
    <text evidence="2">The sequence shown here is derived from an EMBL/GenBank/DDBJ whole genome shotgun (WGS) entry which is preliminary data.</text>
</comment>
<organism evidence="2 3">
    <name type="scientific">Pontibacter saemangeumensis</name>
    <dbReference type="NCBI Taxonomy" id="1084525"/>
    <lineage>
        <taxon>Bacteria</taxon>
        <taxon>Pseudomonadati</taxon>
        <taxon>Bacteroidota</taxon>
        <taxon>Cytophagia</taxon>
        <taxon>Cytophagales</taxon>
        <taxon>Hymenobacteraceae</taxon>
        <taxon>Pontibacter</taxon>
    </lineage>
</organism>
<dbReference type="RefSeq" id="WP_345157750.1">
    <property type="nucleotide sequence ID" value="NZ_BAABHC010000005.1"/>
</dbReference>
<evidence type="ECO:0000313" key="2">
    <source>
        <dbReference type="EMBL" id="GAA4428789.1"/>
    </source>
</evidence>